<dbReference type="RefSeq" id="WP_328743353.1">
    <property type="nucleotide sequence ID" value="NZ_CP108073.1"/>
</dbReference>
<dbReference type="EMBL" id="CP108473">
    <property type="protein sequence ID" value="WUS21022.1"/>
    <property type="molecule type" value="Genomic_DNA"/>
</dbReference>
<keyword evidence="4" id="KW-0378">Hydrolase</keyword>
<feature type="domain" description="Peptidase S1" evidence="9">
    <location>
        <begin position="198"/>
        <end position="350"/>
    </location>
</feature>
<keyword evidence="6" id="KW-0865">Zymogen</keyword>
<feature type="domain" description="Peptidase S1A alpha-lytic prodomain" evidence="10">
    <location>
        <begin position="100"/>
        <end position="154"/>
    </location>
</feature>
<feature type="chain" id="PRO_5046527972" evidence="8">
    <location>
        <begin position="34"/>
        <end position="359"/>
    </location>
</feature>
<evidence type="ECO:0000256" key="8">
    <source>
        <dbReference type="SAM" id="SignalP"/>
    </source>
</evidence>
<evidence type="ECO:0000256" key="1">
    <source>
        <dbReference type="ARBA" id="ARBA00007664"/>
    </source>
</evidence>
<evidence type="ECO:0000256" key="6">
    <source>
        <dbReference type="ARBA" id="ARBA00023145"/>
    </source>
</evidence>
<keyword evidence="12" id="KW-1185">Reference proteome</keyword>
<dbReference type="InterPro" id="IPR043504">
    <property type="entry name" value="Peptidase_S1_PA_chymotrypsin"/>
</dbReference>
<organism evidence="11 12">
    <name type="scientific">Streptomyces caniferus</name>
    <dbReference type="NCBI Taxonomy" id="285557"/>
    <lineage>
        <taxon>Bacteria</taxon>
        <taxon>Bacillati</taxon>
        <taxon>Actinomycetota</taxon>
        <taxon>Actinomycetes</taxon>
        <taxon>Kitasatosporales</taxon>
        <taxon>Streptomycetaceae</taxon>
        <taxon>Streptomyces</taxon>
    </lineage>
</organism>
<dbReference type="Pfam" id="PF02983">
    <property type="entry name" value="Pro_Al_protease"/>
    <property type="match status" value="1"/>
</dbReference>
<protein>
    <submittedName>
        <fullName evidence="11">S1 family peptidase</fullName>
    </submittedName>
</protein>
<evidence type="ECO:0000256" key="2">
    <source>
        <dbReference type="ARBA" id="ARBA00022670"/>
    </source>
</evidence>
<dbReference type="GeneID" id="96640529"/>
<dbReference type="InterPro" id="IPR004236">
    <property type="entry name" value="Pept_S1_alpha_lytic"/>
</dbReference>
<keyword evidence="3 8" id="KW-0732">Signal</keyword>
<proteinExistence type="inferred from homology"/>
<dbReference type="InterPro" id="IPR009003">
    <property type="entry name" value="Peptidase_S1_PA"/>
</dbReference>
<dbReference type="Proteomes" id="UP001432292">
    <property type="component" value="Chromosome"/>
</dbReference>
<keyword evidence="7" id="KW-1015">Disulfide bond</keyword>
<evidence type="ECO:0000256" key="3">
    <source>
        <dbReference type="ARBA" id="ARBA00022729"/>
    </source>
</evidence>
<evidence type="ECO:0000256" key="7">
    <source>
        <dbReference type="ARBA" id="ARBA00023157"/>
    </source>
</evidence>
<dbReference type="Gene3D" id="2.40.10.10">
    <property type="entry name" value="Trypsin-like serine proteases"/>
    <property type="match status" value="2"/>
</dbReference>
<evidence type="ECO:0000313" key="11">
    <source>
        <dbReference type="EMBL" id="WUS21022.1"/>
    </source>
</evidence>
<keyword evidence="5" id="KW-0720">Serine protease</keyword>
<accession>A0ABZ1VCJ9</accession>
<dbReference type="PRINTS" id="PR00861">
    <property type="entry name" value="ALYTICPTASE"/>
</dbReference>
<reference evidence="11" key="1">
    <citation type="submission" date="2022-10" db="EMBL/GenBank/DDBJ databases">
        <title>The complete genomes of actinobacterial strains from the NBC collection.</title>
        <authorList>
            <person name="Joergensen T.S."/>
            <person name="Alvarez Arevalo M."/>
            <person name="Sterndorff E.B."/>
            <person name="Faurdal D."/>
            <person name="Vuksanovic O."/>
            <person name="Mourched A.-S."/>
            <person name="Charusanti P."/>
            <person name="Shaw S."/>
            <person name="Blin K."/>
            <person name="Weber T."/>
        </authorList>
    </citation>
    <scope>NUCLEOTIDE SEQUENCE</scope>
    <source>
        <strain evidence="11">NBC_01256</strain>
    </source>
</reference>
<comment type="similarity">
    <text evidence="1">Belongs to the peptidase S1 family.</text>
</comment>
<dbReference type="SUPFAM" id="SSF50494">
    <property type="entry name" value="Trypsin-like serine proteases"/>
    <property type="match status" value="1"/>
</dbReference>
<feature type="signal peptide" evidence="8">
    <location>
        <begin position="1"/>
        <end position="33"/>
    </location>
</feature>
<evidence type="ECO:0000256" key="4">
    <source>
        <dbReference type="ARBA" id="ARBA00022801"/>
    </source>
</evidence>
<evidence type="ECO:0000259" key="9">
    <source>
        <dbReference type="Pfam" id="PF00089"/>
    </source>
</evidence>
<sequence>MKHTCVPTSRTVLGSVGTVTLIAAALALQSAQAAPAKAAPEPPTATAAAQRARNISTALGAEAAGFYYDAPHNKLIVNVTTEAAAAKVRGAGAEAKIVKHSLTSLNAARATLKQQAAIPGTSWATDPKTNQVAVVADRTVTGDRLEQLKKVVSSLGDRAVLRQSTGTLRPLVAGGNAIWGSGARCSLGFNVIRDGRPYFLTAGHCANAVQSWAATQGGPEFAVTEAGSFPGDDFGIARYTDADVAHPSQVDLYNGSMQSIGKVGDAIVGERVQRSGSSTHLRSGDVTAVEVTANYQEGAVDDLVQASLCAESGDSGGGLFDGDTALGLTSGGRGTCATGGESFYQPVREALEKTGSHIG</sequence>
<dbReference type="PIRSF" id="PIRSF001134">
    <property type="entry name" value="Streptogrisin"/>
    <property type="match status" value="1"/>
</dbReference>
<dbReference type="CDD" id="cd21112">
    <property type="entry name" value="alphaLP-like"/>
    <property type="match status" value="1"/>
</dbReference>
<name>A0ABZ1VCJ9_9ACTN</name>
<dbReference type="InterPro" id="IPR001316">
    <property type="entry name" value="Pept_S1A_streptogrisin"/>
</dbReference>
<gene>
    <name evidence="11" type="ORF">OG727_01205</name>
</gene>
<evidence type="ECO:0000259" key="10">
    <source>
        <dbReference type="Pfam" id="PF02983"/>
    </source>
</evidence>
<evidence type="ECO:0000313" key="12">
    <source>
        <dbReference type="Proteomes" id="UP001432292"/>
    </source>
</evidence>
<dbReference type="Pfam" id="PF00089">
    <property type="entry name" value="Trypsin"/>
    <property type="match status" value="1"/>
</dbReference>
<keyword evidence="2" id="KW-0645">Protease</keyword>
<evidence type="ECO:0000256" key="5">
    <source>
        <dbReference type="ARBA" id="ARBA00022825"/>
    </source>
</evidence>
<dbReference type="InterPro" id="IPR001254">
    <property type="entry name" value="Trypsin_dom"/>
</dbReference>